<dbReference type="PANTHER" id="PTHR37031:SF2">
    <property type="entry name" value="PHOD-LIKE PHOSPHATASE METALLOPHOSPHATASE DOMAIN-CONTAINING PROTEIN"/>
    <property type="match status" value="1"/>
</dbReference>
<evidence type="ECO:0000256" key="1">
    <source>
        <dbReference type="SAM" id="MobiDB-lite"/>
    </source>
</evidence>
<dbReference type="Gene3D" id="1.10.238.10">
    <property type="entry name" value="EF-hand"/>
    <property type="match status" value="1"/>
</dbReference>
<reference evidence="2 3" key="1">
    <citation type="submission" date="2013-11" db="EMBL/GenBank/DDBJ databases">
        <title>The Genome Sequence of Phytophthora parasitica P1569.</title>
        <authorList>
            <consortium name="The Broad Institute Genomics Platform"/>
            <person name="Russ C."/>
            <person name="Tyler B."/>
            <person name="Panabieres F."/>
            <person name="Shan W."/>
            <person name="Tripathy S."/>
            <person name="Grunwald N."/>
            <person name="Machado M."/>
            <person name="Johnson C.S."/>
            <person name="Arredondo F."/>
            <person name="Hong C."/>
            <person name="Coffey M."/>
            <person name="Young S.K."/>
            <person name="Zeng Q."/>
            <person name="Gargeya S."/>
            <person name="Fitzgerald M."/>
            <person name="Abouelleil A."/>
            <person name="Alvarado L."/>
            <person name="Chapman S.B."/>
            <person name="Gainer-Dewar J."/>
            <person name="Goldberg J."/>
            <person name="Griggs A."/>
            <person name="Gujja S."/>
            <person name="Hansen M."/>
            <person name="Howarth C."/>
            <person name="Imamovic A."/>
            <person name="Ireland A."/>
            <person name="Larimer J."/>
            <person name="McCowan C."/>
            <person name="Murphy C."/>
            <person name="Pearson M."/>
            <person name="Poon T.W."/>
            <person name="Priest M."/>
            <person name="Roberts A."/>
            <person name="Saif S."/>
            <person name="Shea T."/>
            <person name="Sykes S."/>
            <person name="Wortman J."/>
            <person name="Nusbaum C."/>
            <person name="Birren B."/>
        </authorList>
    </citation>
    <scope>NUCLEOTIDE SEQUENCE [LARGE SCALE GENOMIC DNA]</scope>
    <source>
        <strain evidence="2 3">P1569</strain>
    </source>
</reference>
<dbReference type="PANTHER" id="PTHR37031">
    <property type="entry name" value="METALLOPHOSPHATASE BINDING DOMAIN PROTEIN"/>
    <property type="match status" value="1"/>
</dbReference>
<feature type="compositionally biased region" description="Polar residues" evidence="1">
    <location>
        <begin position="2130"/>
        <end position="2141"/>
    </location>
</feature>
<feature type="compositionally biased region" description="Basic and acidic residues" evidence="1">
    <location>
        <begin position="2706"/>
        <end position="2715"/>
    </location>
</feature>
<evidence type="ECO:0000313" key="2">
    <source>
        <dbReference type="EMBL" id="ETI30815.1"/>
    </source>
</evidence>
<feature type="region of interest" description="Disordered" evidence="1">
    <location>
        <begin position="648"/>
        <end position="670"/>
    </location>
</feature>
<dbReference type="OrthoDB" id="2419400at2759"/>
<organism evidence="2 3">
    <name type="scientific">Phytophthora nicotianae P1569</name>
    <dbReference type="NCBI Taxonomy" id="1317065"/>
    <lineage>
        <taxon>Eukaryota</taxon>
        <taxon>Sar</taxon>
        <taxon>Stramenopiles</taxon>
        <taxon>Oomycota</taxon>
        <taxon>Peronosporomycetes</taxon>
        <taxon>Peronosporales</taxon>
        <taxon>Peronosporaceae</taxon>
        <taxon>Phytophthora</taxon>
    </lineage>
</organism>
<gene>
    <name evidence="2" type="ORF">F443_22103</name>
</gene>
<protein>
    <submittedName>
        <fullName evidence="2">Uncharacterized protein</fullName>
    </submittedName>
</protein>
<sequence>MEALDHARELNGLLALPRLERMLRVYRTWVNVEGVEGGMALTRRELQCVLEFPELDHHVDFLFDTFRCVSSNRKQKNTPCVDLVTLLTTAAMLAQGPLADKVRFVFQLVDLDIEDDIVEAELALVISTCCDGLYRLGLLEDGDNLSEMDALSVAYEAFDFVELEDGDKMTFAMFLKWCVFHPRSKALLGRISCLFSMCDAVRIMKEALEERVERLKNAETFLYFNDMHFGSLDEYAERIRVVVGPIVGKVEATRVNVLLEVDSPAMVKCFAFALPQEDIKMEMDSSVPTQECKLQSFQPALFTISGLSPGTAYVLRFLGIRKPDRDRCVAVVMTKGRTLGVESLPVPCRWRIRLLNHLSPSNSQQRPLRSSKAQVYQMIARDSFQSPTLTLHYGISLSPQKVSAMLEILERGVKSCCGGEVYEYVLDMIKQEYRRVLGDPCVWELFRCHSNWSFDSNESVLFSGFPEWRRKRQPEFAIFGRNLMELALPVWQSYIGNLWGHSQNNANCLELDDGVILAPVMGRFDLLSERGEVDYTRQISTILKAFSSASAVLLLTRDPVFVQMKAADSGIPRPTSVTSVANARQWRTIQELIEWNLSDLKRQVVMLSFNDVGSYQTQVSITNTTLSLTQLVCGPVVGTHTSTSVLLRAEGNTRSQSTPENPLDIRHGPIDSQPQYAHISSLGSLSEESTGGRQGSGVADAPYALFQAQLLPLQGQHEINRILGPVVGCISSRIARVLLECDAEGEVACVAVDRLTLQRHHVVERVKPYRPTTFSLTKLTPGRIYDLSFQGLQNDAAGIFQTPHEHLPAFRFLIVAEDRFLNGTTDCFTSFGVNPAASYIGNMVDHFFPVIGSLQANVTVHIGSYVALAHELQRKYSLLAQDQQKVGESKLYDFVRSCVRRHWNTPKSQHLLARGAHWFPSVGVLRALLIRDDIPVSFLRTVQRVLAEYEQVGDFRSHSALPSDKYLYRLQSGVAVLMIDTLEAILDSEQLTPFVQLPETLLSTSQWTALECWFRVDHSQGTPLNQTESVNTVVLMCDIPVVSQRGERGELMEMWHQNSRENDDVGDLCSYLAGLGATSWGTYPKEQVRLIHLIFRKLRQNPKFHVVIVCCGAYSSRTTITDNSTKLSFQQIVVGPISMSNSTEQAVSTGITFADEELSTCYSIQQEIPAGALKSQQYCVLELVPHPLGASSDVKFYTQNHGEAKLILGPIIGRVTPRTARILVELDRSVSSLSCILVDSATMQSFSAQTKVEPFTPTIVKVEGLHPGIRYAIKFEGLMENNDTVFGHVSTPTLISLSSEWLVVNRSSMVDFLGPDARKPPQPSSQWSQILANGMISFTAQLAGETSHHNGDTLGDRDDEGQQNCNPWHGIEDEFFSEPLSSPQLLLHLGGQVGMSRAFTNKELASLVVRLARQVESHGHDEDRDDFRHLRAELRYRLQEVYRVAWGMPPMNRILRYTSNLMLLNEDADLYFNQDNLRSILNESGSHSVADATLVKVVEVLRGIAFELWQLYQNQLWVDLAERELKYGSKSSGNKVAFTTTFGINRIVVANVSHEANEYCNRVEMETQKNLSSGAARSLDEPSSIPTVNLFSSQSWKVIDEALDSSSKNPVQQLVLVISGDVMTWGAPKAYPALRTEIVKLFEKLFAWKFVDRVHREVAVICCRKNGSSISFEITDEKLSEKLTLTCIGSISEARELLHRDQKRAKGAVPVMAKSAAISKGYFSERFSYTSITNTASTASGLNVSVVARGNQQTSAGDTANQLTTRCRTYVSYRFVTDYRRGFFDETLRFFPRVTLPKAVVGPVIGRMVLKKTQKVIPEEPLAEDGPDDPVEMTYTVPILLEINADARVVCVVTDILANQDVRVVAILTRYHPHAFEIPSLVPERRYVYRFEGIANSESRRGSFHTPSGTSSTLNFVAVSSNFPEQMDESTDSLWVAIRKRVQVSWCGLDMILHLGGQVPMHEAAFECFEWVRRGLNTRDYSAGKNDEAALQEVSLRRKVRQRLQQRYRLCWNVPNVRETLAHTSNWFLRSQADIAPFFRNHEVLTSKAAQLVLSEAKKIYADYQLSLMLHESTTDEITSKLLPEASSALPPEQSQHITLEQPETSEQPSGSGNSFSEQMKAEEKHELRNQSQKENNSTVDSGLEAAQFIQTGDVGIFMCDMRSTPRDDVVTCNSRLLTPITQQEGAVIGELQWLQLEKALKKKTIMIFVLCIELPLILTDAKHVDAMREEATFSGSQSAQEEAVGRWKLYDRQDISQHWVSCRRQLEQLLNLLFRWKAKHRGRDAIVLSGGMRAGLETLLQDRETKLSVRNLTVGPVTARVEPDFETLPLDGIACPTFLGGMRDDRFTFSHRIVSHKNYLFVHAVITREQTKGSEERGEVSQELKSVSIETEFIADDGAVDAAHPMTLYRRYPTWWVNYVPMGKIVFWDDTVMMRAQSDEDVTALAQYLQDGREFTAALEVLFEKHQFAEAARMEELRSKHRREQRGPEELRSSLRAVFAELWKVLPETHRKRVAYFQDDFVFDFLLGYLASDLFEGNDKQEEEVERPPLEFAAFSTLGRDFIFNAGMLNLCLVMQQEDERRAFAAQRAEARRQAAEGEAQRTQQEQRRADEEAELARLQQENPQEFAKRKLAEQEAAQQEQLAKAEAARERRKAEKLRDVEEELAIAKEQRKLDKLAESGNDPLEFNRRREVLAARVRKLEDRKRLREAEEARRRKQKEKKKKDKADR</sequence>
<keyword evidence="3" id="KW-1185">Reference proteome</keyword>
<dbReference type="EMBL" id="ANIZ01003850">
    <property type="protein sequence ID" value="ETI30815.1"/>
    <property type="molecule type" value="Genomic_DNA"/>
</dbReference>
<name>V9DVB6_PHYNI</name>
<feature type="compositionally biased region" description="Polar residues" evidence="1">
    <location>
        <begin position="2093"/>
        <end position="2118"/>
    </location>
</feature>
<comment type="caution">
    <text evidence="2">The sequence shown here is derived from an EMBL/GenBank/DDBJ whole genome shotgun (WGS) entry which is preliminary data.</text>
</comment>
<dbReference type="InterPro" id="IPR011992">
    <property type="entry name" value="EF-hand-dom_pair"/>
</dbReference>
<feature type="compositionally biased region" description="Basic residues" evidence="1">
    <location>
        <begin position="2716"/>
        <end position="2730"/>
    </location>
</feature>
<dbReference type="HOGENOM" id="CLU_227171_0_0_1"/>
<feature type="region of interest" description="Disordered" evidence="1">
    <location>
        <begin position="2087"/>
        <end position="2142"/>
    </location>
</feature>
<proteinExistence type="predicted"/>
<evidence type="ECO:0000313" key="3">
    <source>
        <dbReference type="Proteomes" id="UP000018721"/>
    </source>
</evidence>
<feature type="compositionally biased region" description="Basic and acidic residues" evidence="1">
    <location>
        <begin position="2589"/>
        <end position="2612"/>
    </location>
</feature>
<dbReference type="SUPFAM" id="SSF47473">
    <property type="entry name" value="EF-hand"/>
    <property type="match status" value="1"/>
</dbReference>
<feature type="region of interest" description="Disordered" evidence="1">
    <location>
        <begin position="2589"/>
        <end position="2656"/>
    </location>
</feature>
<feature type="region of interest" description="Disordered" evidence="1">
    <location>
        <begin position="2670"/>
        <end position="2692"/>
    </location>
</feature>
<feature type="compositionally biased region" description="Basic and acidic residues" evidence="1">
    <location>
        <begin position="2120"/>
        <end position="2129"/>
    </location>
</feature>
<dbReference type="eggNOG" id="ENOG502S38S">
    <property type="taxonomic scope" value="Eukaryota"/>
</dbReference>
<dbReference type="Proteomes" id="UP000018721">
    <property type="component" value="Unassembled WGS sequence"/>
</dbReference>
<feature type="compositionally biased region" description="Basic and acidic residues" evidence="1">
    <location>
        <begin position="2670"/>
        <end position="2679"/>
    </location>
</feature>
<accession>V9DVB6</accession>
<feature type="compositionally biased region" description="Low complexity" evidence="1">
    <location>
        <begin position="2636"/>
        <end position="2647"/>
    </location>
</feature>
<feature type="region of interest" description="Disordered" evidence="1">
    <location>
        <begin position="2706"/>
        <end position="2730"/>
    </location>
</feature>